<dbReference type="Proteomes" id="UP000321947">
    <property type="component" value="Unassembled WGS sequence"/>
</dbReference>
<dbReference type="AlphaFoldDB" id="A0A5D3CH84"/>
<accession>A0A5D3CH84</accession>
<dbReference type="EMBL" id="SSTD01011480">
    <property type="protein sequence ID" value="TYK09629.1"/>
    <property type="molecule type" value="Genomic_DNA"/>
</dbReference>
<evidence type="ECO:0000313" key="2">
    <source>
        <dbReference type="EMBL" id="TYK09629.1"/>
    </source>
</evidence>
<proteinExistence type="predicted"/>
<organism evidence="2 4">
    <name type="scientific">Cucumis melo var. makuwa</name>
    <name type="common">Oriental melon</name>
    <dbReference type="NCBI Taxonomy" id="1194695"/>
    <lineage>
        <taxon>Eukaryota</taxon>
        <taxon>Viridiplantae</taxon>
        <taxon>Streptophyta</taxon>
        <taxon>Embryophyta</taxon>
        <taxon>Tracheophyta</taxon>
        <taxon>Spermatophyta</taxon>
        <taxon>Magnoliopsida</taxon>
        <taxon>eudicotyledons</taxon>
        <taxon>Gunneridae</taxon>
        <taxon>Pentapetalae</taxon>
        <taxon>rosids</taxon>
        <taxon>fabids</taxon>
        <taxon>Cucurbitales</taxon>
        <taxon>Cucurbitaceae</taxon>
        <taxon>Benincaseae</taxon>
        <taxon>Cucumis</taxon>
    </lineage>
</organism>
<name>A0A5D3CH84_CUCMM</name>
<evidence type="ECO:0000313" key="3">
    <source>
        <dbReference type="Proteomes" id="UP000321393"/>
    </source>
</evidence>
<reference evidence="3 4" key="1">
    <citation type="submission" date="2019-08" db="EMBL/GenBank/DDBJ databases">
        <title>Draft genome sequences of two oriental melons (Cucumis melo L. var makuwa).</title>
        <authorList>
            <person name="Kwon S.-Y."/>
        </authorList>
    </citation>
    <scope>NUCLEOTIDE SEQUENCE [LARGE SCALE GENOMIC DNA]</scope>
    <source>
        <strain evidence="4">cv. Chang Bougi</strain>
        <strain evidence="3">cv. SW 3</strain>
        <tissue evidence="2">Leaf</tissue>
    </source>
</reference>
<dbReference type="Proteomes" id="UP000321393">
    <property type="component" value="Unassembled WGS sequence"/>
</dbReference>
<sequence>MVQFLYYNYNKPGYMAKNCRKKSRSAGEANLLGGLLVVMITKVNVIGSQGWWIDTICLYDHSLFKLYNEIKDKSILLGDHHSTKVAGIRDVKLKFTLKKILILKSPAHLRNKEESGLRLSPQQGWLHSDYRSLSFYIN</sequence>
<evidence type="ECO:0000313" key="1">
    <source>
        <dbReference type="EMBL" id="KAA0025827.1"/>
    </source>
</evidence>
<gene>
    <name evidence="2" type="ORF">E5676_scaffold447G00240</name>
    <name evidence="1" type="ORF">E6C27_scaffold34G00850</name>
</gene>
<protein>
    <submittedName>
        <fullName evidence="1 2">Polyprotein</fullName>
    </submittedName>
</protein>
<comment type="caution">
    <text evidence="2">The sequence shown here is derived from an EMBL/GenBank/DDBJ whole genome shotgun (WGS) entry which is preliminary data.</text>
</comment>
<evidence type="ECO:0000313" key="4">
    <source>
        <dbReference type="Proteomes" id="UP000321947"/>
    </source>
</evidence>
<dbReference type="EMBL" id="SSTE01023063">
    <property type="protein sequence ID" value="KAA0025827.1"/>
    <property type="molecule type" value="Genomic_DNA"/>
</dbReference>